<evidence type="ECO:0000313" key="3">
    <source>
        <dbReference type="EMBL" id="MCI70800.1"/>
    </source>
</evidence>
<reference evidence="3 4" key="1">
    <citation type="journal article" date="2018" name="Front. Plant Sci.">
        <title>Red Clover (Trifolium pratense) and Zigzag Clover (T. medium) - A Picture of Genomic Similarities and Differences.</title>
        <authorList>
            <person name="Dluhosova J."/>
            <person name="Istvanek J."/>
            <person name="Nedelnik J."/>
            <person name="Repkova J."/>
        </authorList>
    </citation>
    <scope>NUCLEOTIDE SEQUENCE [LARGE SCALE GENOMIC DNA]</scope>
    <source>
        <strain evidence="4">cv. 10/8</strain>
        <tissue evidence="3">Leaf</tissue>
    </source>
</reference>
<dbReference type="Pfam" id="PF00385">
    <property type="entry name" value="Chromo"/>
    <property type="match status" value="1"/>
</dbReference>
<feature type="domain" description="Chromo" evidence="2">
    <location>
        <begin position="7"/>
        <end position="47"/>
    </location>
</feature>
<name>A0A392UEE1_9FABA</name>
<accession>A0A392UEE1</accession>
<dbReference type="AlphaFoldDB" id="A0A392UEE1"/>
<sequence>VVQPLVIVGWKKDKSTNKTLVLVQWSGLYPEDSSWEDLEELKSEYPDIYLEDKVNFDEERDVMDYDARPNSPIERDDNMD</sequence>
<dbReference type="InterPro" id="IPR023780">
    <property type="entry name" value="Chromo_domain"/>
</dbReference>
<comment type="caution">
    <text evidence="3">The sequence shown here is derived from an EMBL/GenBank/DDBJ whole genome shotgun (WGS) entry which is preliminary data.</text>
</comment>
<evidence type="ECO:0000259" key="2">
    <source>
        <dbReference type="Pfam" id="PF00385"/>
    </source>
</evidence>
<dbReference type="Proteomes" id="UP000265520">
    <property type="component" value="Unassembled WGS sequence"/>
</dbReference>
<feature type="non-terminal residue" evidence="3">
    <location>
        <position position="1"/>
    </location>
</feature>
<evidence type="ECO:0000256" key="1">
    <source>
        <dbReference type="SAM" id="MobiDB-lite"/>
    </source>
</evidence>
<evidence type="ECO:0000313" key="4">
    <source>
        <dbReference type="Proteomes" id="UP000265520"/>
    </source>
</evidence>
<feature type="non-terminal residue" evidence="3">
    <location>
        <position position="80"/>
    </location>
</feature>
<dbReference type="InterPro" id="IPR016197">
    <property type="entry name" value="Chromo-like_dom_sf"/>
</dbReference>
<proteinExistence type="predicted"/>
<feature type="region of interest" description="Disordered" evidence="1">
    <location>
        <begin position="61"/>
        <end position="80"/>
    </location>
</feature>
<keyword evidence="4" id="KW-1185">Reference proteome</keyword>
<organism evidence="3 4">
    <name type="scientific">Trifolium medium</name>
    <dbReference type="NCBI Taxonomy" id="97028"/>
    <lineage>
        <taxon>Eukaryota</taxon>
        <taxon>Viridiplantae</taxon>
        <taxon>Streptophyta</taxon>
        <taxon>Embryophyta</taxon>
        <taxon>Tracheophyta</taxon>
        <taxon>Spermatophyta</taxon>
        <taxon>Magnoliopsida</taxon>
        <taxon>eudicotyledons</taxon>
        <taxon>Gunneridae</taxon>
        <taxon>Pentapetalae</taxon>
        <taxon>rosids</taxon>
        <taxon>fabids</taxon>
        <taxon>Fabales</taxon>
        <taxon>Fabaceae</taxon>
        <taxon>Papilionoideae</taxon>
        <taxon>50 kb inversion clade</taxon>
        <taxon>NPAAA clade</taxon>
        <taxon>Hologalegina</taxon>
        <taxon>IRL clade</taxon>
        <taxon>Trifolieae</taxon>
        <taxon>Trifolium</taxon>
    </lineage>
</organism>
<dbReference type="SUPFAM" id="SSF54160">
    <property type="entry name" value="Chromo domain-like"/>
    <property type="match status" value="1"/>
</dbReference>
<dbReference type="Gene3D" id="2.40.50.40">
    <property type="match status" value="1"/>
</dbReference>
<protein>
    <recommendedName>
        <fullName evidence="2">Chromo domain-containing protein</fullName>
    </recommendedName>
</protein>
<dbReference type="EMBL" id="LXQA010783189">
    <property type="protein sequence ID" value="MCI70800.1"/>
    <property type="molecule type" value="Genomic_DNA"/>
</dbReference>